<dbReference type="Proteomes" id="UP001596997">
    <property type="component" value="Unassembled WGS sequence"/>
</dbReference>
<organism evidence="1 2">
    <name type="scientific">Pseudofulvibacter geojedonensis</name>
    <dbReference type="NCBI Taxonomy" id="1123758"/>
    <lineage>
        <taxon>Bacteria</taxon>
        <taxon>Pseudomonadati</taxon>
        <taxon>Bacteroidota</taxon>
        <taxon>Flavobacteriia</taxon>
        <taxon>Flavobacteriales</taxon>
        <taxon>Flavobacteriaceae</taxon>
        <taxon>Pseudofulvibacter</taxon>
    </lineage>
</organism>
<comment type="caution">
    <text evidence="1">The sequence shown here is derived from an EMBL/GenBank/DDBJ whole genome shotgun (WGS) entry which is preliminary data.</text>
</comment>
<accession>A0ABW3I108</accession>
<dbReference type="RefSeq" id="WP_377714109.1">
    <property type="nucleotide sequence ID" value="NZ_JBHTJM010000006.1"/>
</dbReference>
<sequence>MSKKIKLIWEFRGPSAEQTAKHHVIHLKEYMQIEKFDFEEANHSVINEFSAFAFLITNEDYLQKLRADLKPNKGQYYTPKTNE</sequence>
<dbReference type="EMBL" id="JBHTJM010000006">
    <property type="protein sequence ID" value="MFD0963416.1"/>
    <property type="molecule type" value="Genomic_DNA"/>
</dbReference>
<protein>
    <submittedName>
        <fullName evidence="1">Uncharacterized protein</fullName>
    </submittedName>
</protein>
<name>A0ABW3I108_9FLAO</name>
<keyword evidence="2" id="KW-1185">Reference proteome</keyword>
<evidence type="ECO:0000313" key="2">
    <source>
        <dbReference type="Proteomes" id="UP001596997"/>
    </source>
</evidence>
<gene>
    <name evidence="1" type="ORF">ACFQ1O_05335</name>
</gene>
<proteinExistence type="predicted"/>
<reference evidence="2" key="1">
    <citation type="journal article" date="2019" name="Int. J. Syst. Evol. Microbiol.">
        <title>The Global Catalogue of Microorganisms (GCM) 10K type strain sequencing project: providing services to taxonomists for standard genome sequencing and annotation.</title>
        <authorList>
            <consortium name="The Broad Institute Genomics Platform"/>
            <consortium name="The Broad Institute Genome Sequencing Center for Infectious Disease"/>
            <person name="Wu L."/>
            <person name="Ma J."/>
        </authorList>
    </citation>
    <scope>NUCLEOTIDE SEQUENCE [LARGE SCALE GENOMIC DNA]</scope>
    <source>
        <strain evidence="2">CCUG 62114</strain>
    </source>
</reference>
<evidence type="ECO:0000313" key="1">
    <source>
        <dbReference type="EMBL" id="MFD0963416.1"/>
    </source>
</evidence>